<organism evidence="2 3">
    <name type="scientific">Alkalitalea saponilacus</name>
    <dbReference type="NCBI Taxonomy" id="889453"/>
    <lineage>
        <taxon>Bacteria</taxon>
        <taxon>Pseudomonadati</taxon>
        <taxon>Bacteroidota</taxon>
        <taxon>Bacteroidia</taxon>
        <taxon>Marinilabiliales</taxon>
        <taxon>Marinilabiliaceae</taxon>
        <taxon>Alkalitalea</taxon>
    </lineage>
</organism>
<dbReference type="GO" id="GO:0003677">
    <property type="term" value="F:DNA binding"/>
    <property type="evidence" value="ECO:0007669"/>
    <property type="project" value="UniProtKB-KW"/>
</dbReference>
<dbReference type="InterPro" id="IPR038461">
    <property type="entry name" value="Schlafen_AlbA_2_dom_sf"/>
</dbReference>
<feature type="domain" description="Schlafen AlbA-2" evidence="1">
    <location>
        <begin position="13"/>
        <end position="126"/>
    </location>
</feature>
<keyword evidence="3" id="KW-1185">Reference proteome</keyword>
<sequence length="215" mass="24454">MNKQLRDIIAEGEHQTQDFKYAITDSKKIARSLAAFANTDGGRLLVGVKDNGRIAGVASDEEYYMVEAAANMYCKPPVSFETKIWEEDTKTVLEVIVPKSIKKPHKAPTKDGDYKVYVRVNDQNILANGVLLKVWARQKRKTGTFLKLTQAENTLLKYFETNESISLPGFQKIAGINRWSAEKIIINLLVMNILEMDISEKQCLYRLKKKSNHDQ</sequence>
<name>A0A1T5BEB2_9BACT</name>
<dbReference type="KEGG" id="asx:CDL62_11470"/>
<dbReference type="InterPro" id="IPR007421">
    <property type="entry name" value="Schlafen_AlbA_2_dom"/>
</dbReference>
<protein>
    <submittedName>
        <fullName evidence="2">Putative DNA-binding domain-containing protein</fullName>
    </submittedName>
</protein>
<evidence type="ECO:0000313" key="3">
    <source>
        <dbReference type="Proteomes" id="UP000191055"/>
    </source>
</evidence>
<evidence type="ECO:0000313" key="2">
    <source>
        <dbReference type="EMBL" id="SKB45379.1"/>
    </source>
</evidence>
<dbReference type="Pfam" id="PF04326">
    <property type="entry name" value="SLFN_AlbA_2"/>
    <property type="match status" value="1"/>
</dbReference>
<dbReference type="PANTHER" id="PTHR30595">
    <property type="entry name" value="GLPR-RELATED TRANSCRIPTIONAL REPRESSOR"/>
    <property type="match status" value="1"/>
</dbReference>
<proteinExistence type="predicted"/>
<keyword evidence="2" id="KW-0238">DNA-binding</keyword>
<dbReference type="EMBL" id="FUYV01000002">
    <property type="protein sequence ID" value="SKB45379.1"/>
    <property type="molecule type" value="Genomic_DNA"/>
</dbReference>
<reference evidence="2 3" key="1">
    <citation type="submission" date="2017-02" db="EMBL/GenBank/DDBJ databases">
        <authorList>
            <person name="Peterson S.W."/>
        </authorList>
    </citation>
    <scope>NUCLEOTIDE SEQUENCE [LARGE SCALE GENOMIC DNA]</scope>
    <source>
        <strain evidence="2 3">DSM 24412</strain>
    </source>
</reference>
<dbReference type="STRING" id="889453.SAMN03080601_00489"/>
<dbReference type="OrthoDB" id="9810282at2"/>
<dbReference type="Proteomes" id="UP000191055">
    <property type="component" value="Unassembled WGS sequence"/>
</dbReference>
<gene>
    <name evidence="2" type="ORF">SAMN03080601_00489</name>
</gene>
<dbReference type="RefSeq" id="WP_079556286.1">
    <property type="nucleotide sequence ID" value="NZ_CP021904.1"/>
</dbReference>
<evidence type="ECO:0000259" key="1">
    <source>
        <dbReference type="Pfam" id="PF04326"/>
    </source>
</evidence>
<dbReference type="AlphaFoldDB" id="A0A1T5BEB2"/>
<accession>A0A1T5BEB2</accession>
<dbReference type="PANTHER" id="PTHR30595:SF6">
    <property type="entry name" value="SCHLAFEN ALBA-2 DOMAIN-CONTAINING PROTEIN"/>
    <property type="match status" value="1"/>
</dbReference>
<dbReference type="Gene3D" id="3.30.950.30">
    <property type="entry name" value="Schlafen, AAA domain"/>
    <property type="match status" value="1"/>
</dbReference>